<keyword evidence="8" id="KW-1185">Reference proteome</keyword>
<dbReference type="Pfam" id="PF04420">
    <property type="entry name" value="CHD5"/>
    <property type="match status" value="1"/>
</dbReference>
<evidence type="ECO:0000313" key="8">
    <source>
        <dbReference type="Proteomes" id="UP000286415"/>
    </source>
</evidence>
<dbReference type="AlphaFoldDB" id="A0A3R7CYC5"/>
<comment type="function">
    <text evidence="6">Component of the Mediator complex, a coactivator involved in the regulated transcription of nearly all RNA polymerase II-dependent genes. Mediator functions as a bridge to convey information from gene-specific regulatory proteins to the basal RNA polymerase II transcription machinery. Mediator is recruited to promoters by direct interactions with regulatory proteins and serves as a scaffold for the assembly of a functional preinitiation complex with RNA polymerase II and the general transcription factors.</text>
</comment>
<dbReference type="EMBL" id="NIRI02000076">
    <property type="protein sequence ID" value="KAG5441811.1"/>
    <property type="molecule type" value="Genomic_DNA"/>
</dbReference>
<comment type="subcellular location">
    <subcellularLocation>
        <location evidence="1 6">Nucleus</location>
    </subcellularLocation>
</comment>
<dbReference type="InterPro" id="IPR021384">
    <property type="entry name" value="Mediator_Med21"/>
</dbReference>
<dbReference type="InterPro" id="IPR037212">
    <property type="entry name" value="Med7/Med21-like"/>
</dbReference>
<dbReference type="InParanoid" id="A0A3R7CYC5"/>
<dbReference type="Proteomes" id="UP000286415">
    <property type="component" value="Unassembled WGS sequence"/>
</dbReference>
<gene>
    <name evidence="7" type="ORF">CSKR_113301</name>
</gene>
<protein>
    <recommendedName>
        <fullName evidence="6">Mediator of RNA polymerase II transcription subunit 21</fullName>
    </recommendedName>
</protein>
<evidence type="ECO:0000256" key="4">
    <source>
        <dbReference type="ARBA" id="ARBA00023163"/>
    </source>
</evidence>
<evidence type="ECO:0000256" key="5">
    <source>
        <dbReference type="ARBA" id="ARBA00023242"/>
    </source>
</evidence>
<comment type="caution">
    <text evidence="7">The sequence shown here is derived from an EMBL/GenBank/DDBJ whole genome shotgun (WGS) entry which is preliminary data.</text>
</comment>
<dbReference type="Gene3D" id="6.10.280.10">
    <property type="entry name" value="Mediator complex, subunit Med21"/>
    <property type="match status" value="1"/>
</dbReference>
<evidence type="ECO:0000256" key="3">
    <source>
        <dbReference type="ARBA" id="ARBA00023159"/>
    </source>
</evidence>
<accession>A0A3R7CYC5</accession>
<dbReference type="STRING" id="79923.A0A3R7CYC5"/>
<dbReference type="Pfam" id="PF11221">
    <property type="entry name" value="Med21"/>
    <property type="match status" value="1"/>
</dbReference>
<reference evidence="7 8" key="2">
    <citation type="journal article" date="2021" name="Genomics">
        <title>High-quality reference genome for Clonorchis sinensis.</title>
        <authorList>
            <person name="Young N.D."/>
            <person name="Stroehlein A.J."/>
            <person name="Kinkar L."/>
            <person name="Wang T."/>
            <person name="Sohn W.M."/>
            <person name="Chang B.C.H."/>
            <person name="Kaur P."/>
            <person name="Weisz D."/>
            <person name="Dudchenko O."/>
            <person name="Aiden E.L."/>
            <person name="Korhonen P.K."/>
            <person name="Gasser R.B."/>
        </authorList>
    </citation>
    <scope>NUCLEOTIDE SEQUENCE [LARGE SCALE GENOMIC DNA]</scope>
    <source>
        <strain evidence="7">Cs-k2</strain>
    </source>
</reference>
<dbReference type="InterPro" id="IPR028945">
    <property type="entry name" value="Get1"/>
</dbReference>
<evidence type="ECO:0000313" key="7">
    <source>
        <dbReference type="EMBL" id="KAG5441811.1"/>
    </source>
</evidence>
<dbReference type="GO" id="GO:0016592">
    <property type="term" value="C:mediator complex"/>
    <property type="evidence" value="ECO:0007669"/>
    <property type="project" value="UniProtKB-UniRule"/>
</dbReference>
<evidence type="ECO:0000256" key="6">
    <source>
        <dbReference type="RuleBase" id="RU366036"/>
    </source>
</evidence>
<dbReference type="PANTHER" id="PTHR13381">
    <property type="entry name" value="RNA POLYMERASE II HOLOENZYME COMPONENT SRB7"/>
    <property type="match status" value="1"/>
</dbReference>
<dbReference type="GO" id="GO:0003712">
    <property type="term" value="F:transcription coregulator activity"/>
    <property type="evidence" value="ECO:0007669"/>
    <property type="project" value="TreeGrafter"/>
</dbReference>
<dbReference type="OrthoDB" id="526653at2759"/>
<evidence type="ECO:0000256" key="1">
    <source>
        <dbReference type="ARBA" id="ARBA00004123"/>
    </source>
</evidence>
<dbReference type="GO" id="GO:0006357">
    <property type="term" value="P:regulation of transcription by RNA polymerase II"/>
    <property type="evidence" value="ECO:0007669"/>
    <property type="project" value="TreeGrafter"/>
</dbReference>
<keyword evidence="2 6" id="KW-0805">Transcription regulation</keyword>
<name>A0A3R7CYC5_CLOSI</name>
<reference evidence="7 8" key="1">
    <citation type="journal article" date="2018" name="Biotechnol. Adv.">
        <title>Improved genomic resources and new bioinformatic workflow for the carcinogenic parasite Clonorchis sinensis: Biotechnological implications.</title>
        <authorList>
            <person name="Wang D."/>
            <person name="Korhonen P.K."/>
            <person name="Gasser R.B."/>
            <person name="Young N.D."/>
        </authorList>
    </citation>
    <scope>NUCLEOTIDE SEQUENCE [LARGE SCALE GENOMIC DNA]</scope>
    <source>
        <strain evidence="7">Cs-k2</strain>
    </source>
</reference>
<proteinExistence type="inferred from homology"/>
<comment type="subunit">
    <text evidence="6">Component of the Mediator complex.</text>
</comment>
<keyword evidence="5 6" id="KW-0539">Nucleus</keyword>
<organism evidence="7 8">
    <name type="scientific">Clonorchis sinensis</name>
    <name type="common">Chinese liver fluke</name>
    <dbReference type="NCBI Taxonomy" id="79923"/>
    <lineage>
        <taxon>Eukaryota</taxon>
        <taxon>Metazoa</taxon>
        <taxon>Spiralia</taxon>
        <taxon>Lophotrochozoa</taxon>
        <taxon>Platyhelminthes</taxon>
        <taxon>Trematoda</taxon>
        <taxon>Digenea</taxon>
        <taxon>Opisthorchiida</taxon>
        <taxon>Opisthorchiata</taxon>
        <taxon>Opisthorchiidae</taxon>
        <taxon>Clonorchis</taxon>
    </lineage>
</organism>
<dbReference type="PANTHER" id="PTHR13381:SF0">
    <property type="entry name" value="MEDIATOR OF RNA POLYMERASE II TRANSCRIPTION SUBUNIT 21"/>
    <property type="match status" value="1"/>
</dbReference>
<comment type="similarity">
    <text evidence="6">Belongs to the Mediator complex subunit 21 family.</text>
</comment>
<dbReference type="GO" id="GO:0071816">
    <property type="term" value="P:tail-anchored membrane protein insertion into ER membrane"/>
    <property type="evidence" value="ECO:0007669"/>
    <property type="project" value="InterPro"/>
</dbReference>
<sequence length="487" mass="55011">MADRLTELQDAINLQAENLCNAIGVIQQVAQPSFFSDFNWSSRASKPEYQAFLQGQPPDDIGRNFAVVIAATARQLDALIGSLPEEEASSEIQRAAFQRLVEDYRTEGWKLTRVTERLESRLTEVRLFLTAIAQTQLTTQSLETESSKDRQNCVETWFLVSCSTLSVPNCYALRRNTRAGILQRVPKPIQRKSRGRGRVRTTDLPVSKFALYPLSHLPRFLVSQIPTPKETVTDSVFSDRAANCSPIYAVSIANSMETKQPPSVPEEIDFSDWNPPATEDQWFPYLALTLTVIVFFRLIRAFGVVNWCHRWLVFLSSVATTAGRARRAERFKLAAELTELRATLATIKMGERFAQYSRCERRIKALERQLSQTRPETLGGSFIRAMVINVLLYVLEGTLTAWLIARAPSKTINERSLEDAELRDSYFLPFLYGLQYVPSKILLLVWICLCHSVARPVVTQLQTLISHSPQSVTLENGAPGEQYPDSL</sequence>
<dbReference type="SUPFAM" id="SSF140718">
    <property type="entry name" value="Mediator hinge subcomplex-like"/>
    <property type="match status" value="1"/>
</dbReference>
<keyword evidence="3 6" id="KW-0010">Activator</keyword>
<evidence type="ECO:0000256" key="2">
    <source>
        <dbReference type="ARBA" id="ARBA00023015"/>
    </source>
</evidence>
<keyword evidence="4 6" id="KW-0804">Transcription</keyword>